<comment type="caution">
    <text evidence="1">The sequence shown here is derived from an EMBL/GenBank/DDBJ whole genome shotgun (WGS) entry which is preliminary data.</text>
</comment>
<accession>E6PEK5</accession>
<organism evidence="1">
    <name type="scientific">mine drainage metagenome</name>
    <dbReference type="NCBI Taxonomy" id="410659"/>
    <lineage>
        <taxon>unclassified sequences</taxon>
        <taxon>metagenomes</taxon>
        <taxon>ecological metagenomes</taxon>
    </lineage>
</organism>
<protein>
    <submittedName>
        <fullName evidence="1">DNA-3-methyladenine glycosylase I (3-methyladenine-DNA glycosylase I) (TAG I) (DNA-3-methyladenine glycosidase I)</fullName>
        <ecNumber evidence="1">3.2.2.20</ecNumber>
    </submittedName>
</protein>
<dbReference type="AlphaFoldDB" id="E6PEK5"/>
<reference evidence="1" key="1">
    <citation type="submission" date="2009-10" db="EMBL/GenBank/DDBJ databases">
        <title>Diversity of trophic interactions inside an arsenic-rich microbial ecosystem.</title>
        <authorList>
            <person name="Bertin P.N."/>
            <person name="Heinrich-Salmeron A."/>
            <person name="Pelletier E."/>
            <person name="Goulhen-Chollet F."/>
            <person name="Arsene-Ploetze F."/>
            <person name="Gallien S."/>
            <person name="Calteau A."/>
            <person name="Vallenet D."/>
            <person name="Casiot C."/>
            <person name="Chane-Woon-Ming B."/>
            <person name="Giloteaux L."/>
            <person name="Barakat M."/>
            <person name="Bonnefoy V."/>
            <person name="Bruneel O."/>
            <person name="Chandler M."/>
            <person name="Cleiss J."/>
            <person name="Duran R."/>
            <person name="Elbaz-Poulichet F."/>
            <person name="Fonknechten N."/>
            <person name="Lauga B."/>
            <person name="Mornico D."/>
            <person name="Ortet P."/>
            <person name="Schaeffer C."/>
            <person name="Siguier P."/>
            <person name="Alexander Thil Smith A."/>
            <person name="Van Dorsselaer A."/>
            <person name="Weissenbach J."/>
            <person name="Medigue C."/>
            <person name="Le Paslier D."/>
        </authorList>
    </citation>
    <scope>NUCLEOTIDE SEQUENCE</scope>
</reference>
<dbReference type="InterPro" id="IPR052891">
    <property type="entry name" value="DNA-3mA_glycosylase"/>
</dbReference>
<dbReference type="InterPro" id="IPR011257">
    <property type="entry name" value="DNA_glycosylase"/>
</dbReference>
<sequence>MSERIVRCAWASSDLSIPYHDDEWGVPSHEERHLFEMLVLEGAQAGLSWETILRKRESYRRRYKNFDPVLVARFGARELEAMMGDAGLVRNRLKIESSVQNARSFLELAREHGSFARWLWAYVDGSPVVTRRARGAALPASTDLSARISKDLRVRGFRFVGPTIVYSYLQAVGVVDDHSADCFRAQEAAMP</sequence>
<dbReference type="Gene3D" id="1.10.340.30">
    <property type="entry name" value="Hypothetical protein, domain 2"/>
    <property type="match status" value="1"/>
</dbReference>
<proteinExistence type="predicted"/>
<dbReference type="InterPro" id="IPR005019">
    <property type="entry name" value="Adenine_glyco"/>
</dbReference>
<dbReference type="PANTHER" id="PTHR30037:SF4">
    <property type="entry name" value="DNA-3-METHYLADENINE GLYCOSYLASE I"/>
    <property type="match status" value="1"/>
</dbReference>
<dbReference type="GO" id="GO:0006284">
    <property type="term" value="P:base-excision repair"/>
    <property type="evidence" value="ECO:0007669"/>
    <property type="project" value="InterPro"/>
</dbReference>
<keyword evidence="1" id="KW-0378">Hydrolase</keyword>
<evidence type="ECO:0000313" key="1">
    <source>
        <dbReference type="EMBL" id="CBH74890.1"/>
    </source>
</evidence>
<keyword evidence="1" id="KW-0326">Glycosidase</keyword>
<dbReference type="SUPFAM" id="SSF48150">
    <property type="entry name" value="DNA-glycosylase"/>
    <property type="match status" value="1"/>
</dbReference>
<name>E6PEK5_9ZZZZ</name>
<dbReference type="GO" id="GO:0008725">
    <property type="term" value="F:DNA-3-methyladenine glycosylase activity"/>
    <property type="evidence" value="ECO:0007669"/>
    <property type="project" value="UniProtKB-EC"/>
</dbReference>
<dbReference type="EC" id="3.2.2.20" evidence="1"/>
<dbReference type="PANTHER" id="PTHR30037">
    <property type="entry name" value="DNA-3-METHYLADENINE GLYCOSYLASE 1"/>
    <property type="match status" value="1"/>
</dbReference>
<dbReference type="Pfam" id="PF03352">
    <property type="entry name" value="Adenine_glyco"/>
    <property type="match status" value="1"/>
</dbReference>
<dbReference type="EMBL" id="CABL01000005">
    <property type="protein sequence ID" value="CBH74890.1"/>
    <property type="molecule type" value="Genomic_DNA"/>
</dbReference>
<gene>
    <name evidence="1" type="primary">tag</name>
    <name evidence="1" type="ORF">CARN1_0065</name>
</gene>